<dbReference type="PANTHER" id="PTHR13117">
    <property type="entry name" value="ENDOPLASMIC RETICULUM MULTISPAN TRANSMEMBRANE PROTEIN-RELATED"/>
    <property type="match status" value="1"/>
</dbReference>
<dbReference type="PANTHER" id="PTHR13117:SF5">
    <property type="entry name" value="PROTEIN RFT1 HOMOLOG"/>
    <property type="match status" value="1"/>
</dbReference>
<evidence type="ECO:0000256" key="9">
    <source>
        <dbReference type="ARBA" id="ARBA00045912"/>
    </source>
</evidence>
<evidence type="ECO:0000313" key="11">
    <source>
        <dbReference type="EMBL" id="KAK5275762.1"/>
    </source>
</evidence>
<evidence type="ECO:0000313" key="12">
    <source>
        <dbReference type="Proteomes" id="UP001357485"/>
    </source>
</evidence>
<sequence>MSNSILSASAKGATLLILLQVSSRALTFAINQVLLRFLSPELLGLSVQLELYSISVLYFARESLRVALQRQSHGVQTVVNLSYLAVGLGVPLSGVLAWTWMRAGTPDVPYF</sequence>
<evidence type="ECO:0000256" key="4">
    <source>
        <dbReference type="ARBA" id="ARBA00022692"/>
    </source>
</evidence>
<evidence type="ECO:0000256" key="1">
    <source>
        <dbReference type="ARBA" id="ARBA00004477"/>
    </source>
</evidence>
<comment type="subcellular location">
    <subcellularLocation>
        <location evidence="1 10">Endoplasmic reticulum membrane</location>
        <topology evidence="1 10">Multi-pass membrane protein</topology>
    </subcellularLocation>
</comment>
<dbReference type="Pfam" id="PF04506">
    <property type="entry name" value="Rft-1"/>
    <property type="match status" value="1"/>
</dbReference>
<evidence type="ECO:0000256" key="8">
    <source>
        <dbReference type="ARBA" id="ARBA00044793"/>
    </source>
</evidence>
<evidence type="ECO:0000256" key="5">
    <source>
        <dbReference type="ARBA" id="ARBA00022824"/>
    </source>
</evidence>
<keyword evidence="12" id="KW-1185">Reference proteome</keyword>
<evidence type="ECO:0000256" key="6">
    <source>
        <dbReference type="ARBA" id="ARBA00022989"/>
    </source>
</evidence>
<proteinExistence type="inferred from homology"/>
<keyword evidence="6 10" id="KW-1133">Transmembrane helix</keyword>
<evidence type="ECO:0000256" key="7">
    <source>
        <dbReference type="ARBA" id="ARBA00023136"/>
    </source>
</evidence>
<protein>
    <recommendedName>
        <fullName evidence="8 10">Man(5)GlcNAc(2)-PP-dolichol translocation protein RFT1</fullName>
    </recommendedName>
</protein>
<name>A0ABR0M0X7_9PEZI</name>
<dbReference type="Proteomes" id="UP001357485">
    <property type="component" value="Unassembled WGS sequence"/>
</dbReference>
<feature type="non-terminal residue" evidence="11">
    <location>
        <position position="111"/>
    </location>
</feature>
<evidence type="ECO:0000256" key="2">
    <source>
        <dbReference type="ARBA" id="ARBA00004922"/>
    </source>
</evidence>
<dbReference type="InterPro" id="IPR007594">
    <property type="entry name" value="RFT1"/>
</dbReference>
<comment type="pathway">
    <text evidence="2">Protein modification; protein glycosylation.</text>
</comment>
<evidence type="ECO:0000256" key="3">
    <source>
        <dbReference type="ARBA" id="ARBA00010288"/>
    </source>
</evidence>
<evidence type="ECO:0000256" key="10">
    <source>
        <dbReference type="RuleBase" id="RU365067"/>
    </source>
</evidence>
<feature type="transmembrane region" description="Helical" evidence="10">
    <location>
        <begin position="81"/>
        <end position="101"/>
    </location>
</feature>
<comment type="caution">
    <text evidence="10">Lacks conserved residue(s) required for the propagation of feature annotation.</text>
</comment>
<keyword evidence="7 10" id="KW-0472">Membrane</keyword>
<keyword evidence="10" id="KW-0813">Transport</keyword>
<comment type="caution">
    <text evidence="11">The sequence shown here is derived from an EMBL/GenBank/DDBJ whole genome shotgun (WGS) entry which is preliminary data.</text>
</comment>
<gene>
    <name evidence="11" type="primary">RFT1_2</name>
    <name evidence="11" type="ORF">LTR16_012149</name>
</gene>
<organism evidence="11 12">
    <name type="scientific">Cryomyces antarcticus</name>
    <dbReference type="NCBI Taxonomy" id="329879"/>
    <lineage>
        <taxon>Eukaryota</taxon>
        <taxon>Fungi</taxon>
        <taxon>Dikarya</taxon>
        <taxon>Ascomycota</taxon>
        <taxon>Pezizomycotina</taxon>
        <taxon>Dothideomycetes</taxon>
        <taxon>Dothideomycetes incertae sedis</taxon>
        <taxon>Cryomyces</taxon>
    </lineage>
</organism>
<comment type="function">
    <text evidence="9 10">Intramembrane glycolipid transporter that operates in the biosynthetic pathway of dolichol-linked oligosaccharides, the glycan precursors employed in protein asparagine (N)-glycosylation. The sequential addition of sugars to dolichol pyrophosphate produces dolichol-linked oligosaccharides containing fourteen sugars, including two GlcNAcs, nine mannoses and three glucoses. Once assembled, the oligosaccharide is transferred from the lipid to nascent proteins by oligosaccharyltransferases. The assembly of dolichol-linked oligosaccharides begins on the cytosolic side of the endoplasmic reticulum membrane and finishes in its lumen. RFT1 could mediate the translocation of the cytosolically oriented intermediate DolPP-GlcNAc2Man5, produced by ALG11, into the ER lumen where dolichol-linked oligosaccharides assembly continues. However, the intramembrane lipid transporter activity could not be confirmed in vitro.</text>
</comment>
<accession>A0ABR0M0X7</accession>
<dbReference type="EMBL" id="JAVRRA010004114">
    <property type="protein sequence ID" value="KAK5275762.1"/>
    <property type="molecule type" value="Genomic_DNA"/>
</dbReference>
<reference evidence="11 12" key="1">
    <citation type="submission" date="2023-08" db="EMBL/GenBank/DDBJ databases">
        <title>Black Yeasts Isolated from many extreme environments.</title>
        <authorList>
            <person name="Coleine C."/>
            <person name="Stajich J.E."/>
            <person name="Selbmann L."/>
        </authorList>
    </citation>
    <scope>NUCLEOTIDE SEQUENCE [LARGE SCALE GENOMIC DNA]</scope>
    <source>
        <strain evidence="11 12">CCFEE 536</strain>
    </source>
</reference>
<keyword evidence="4 10" id="KW-0812">Transmembrane</keyword>
<comment type="similarity">
    <text evidence="3 10">Belongs to the RFT1 family.</text>
</comment>
<keyword evidence="5 10" id="KW-0256">Endoplasmic reticulum</keyword>